<dbReference type="Proteomes" id="UP000224634">
    <property type="component" value="Unassembled WGS sequence"/>
</dbReference>
<reference evidence="2 3" key="1">
    <citation type="submission" date="2017-10" db="EMBL/GenBank/DDBJ databases">
        <title>Comparative genomics in systemic dimorphic fungi from Ajellomycetaceae.</title>
        <authorList>
            <person name="Munoz J.F."/>
            <person name="Mcewen J.G."/>
            <person name="Clay O.K."/>
            <person name="Cuomo C.A."/>
        </authorList>
    </citation>
    <scope>NUCLEOTIDE SEQUENCE [LARGE SCALE GENOMIC DNA]</scope>
    <source>
        <strain evidence="2 3">UAMH7299</strain>
    </source>
</reference>
<feature type="compositionally biased region" description="Polar residues" evidence="1">
    <location>
        <begin position="358"/>
        <end position="370"/>
    </location>
</feature>
<feature type="compositionally biased region" description="Polar residues" evidence="1">
    <location>
        <begin position="303"/>
        <end position="315"/>
    </location>
</feature>
<keyword evidence="3" id="KW-1185">Reference proteome</keyword>
<feature type="region of interest" description="Disordered" evidence="1">
    <location>
        <begin position="199"/>
        <end position="287"/>
    </location>
</feature>
<evidence type="ECO:0000313" key="2">
    <source>
        <dbReference type="EMBL" id="PGH12058.1"/>
    </source>
</evidence>
<feature type="region of interest" description="Disordered" evidence="1">
    <location>
        <begin position="728"/>
        <end position="966"/>
    </location>
</feature>
<proteinExistence type="predicted"/>
<dbReference type="EMBL" id="PDNA01000123">
    <property type="protein sequence ID" value="PGH12058.1"/>
    <property type="molecule type" value="Genomic_DNA"/>
</dbReference>
<feature type="compositionally biased region" description="Basic and acidic residues" evidence="1">
    <location>
        <begin position="866"/>
        <end position="875"/>
    </location>
</feature>
<feature type="region of interest" description="Disordered" evidence="1">
    <location>
        <begin position="403"/>
        <end position="539"/>
    </location>
</feature>
<feature type="region of interest" description="Disordered" evidence="1">
    <location>
        <begin position="302"/>
        <end position="388"/>
    </location>
</feature>
<feature type="region of interest" description="Disordered" evidence="1">
    <location>
        <begin position="670"/>
        <end position="696"/>
    </location>
</feature>
<comment type="caution">
    <text evidence="2">The sequence shown here is derived from an EMBL/GenBank/DDBJ whole genome shotgun (WGS) entry which is preliminary data.</text>
</comment>
<feature type="region of interest" description="Disordered" evidence="1">
    <location>
        <begin position="14"/>
        <end position="35"/>
    </location>
</feature>
<feature type="compositionally biased region" description="Polar residues" evidence="1">
    <location>
        <begin position="817"/>
        <end position="833"/>
    </location>
</feature>
<organism evidence="2 3">
    <name type="scientific">Polytolypa hystricis (strain UAMH7299)</name>
    <dbReference type="NCBI Taxonomy" id="1447883"/>
    <lineage>
        <taxon>Eukaryota</taxon>
        <taxon>Fungi</taxon>
        <taxon>Dikarya</taxon>
        <taxon>Ascomycota</taxon>
        <taxon>Pezizomycotina</taxon>
        <taxon>Eurotiomycetes</taxon>
        <taxon>Eurotiomycetidae</taxon>
        <taxon>Onygenales</taxon>
        <taxon>Onygenales incertae sedis</taxon>
        <taxon>Polytolypa</taxon>
    </lineage>
</organism>
<name>A0A2B7XTY4_POLH7</name>
<feature type="compositionally biased region" description="Basic and acidic residues" evidence="1">
    <location>
        <begin position="735"/>
        <end position="765"/>
    </location>
</feature>
<feature type="compositionally biased region" description="Basic and acidic residues" evidence="1">
    <location>
        <begin position="679"/>
        <end position="688"/>
    </location>
</feature>
<accession>A0A2B7XTY4</accession>
<evidence type="ECO:0000313" key="3">
    <source>
        <dbReference type="Proteomes" id="UP000224634"/>
    </source>
</evidence>
<feature type="compositionally biased region" description="Basic and acidic residues" evidence="1">
    <location>
        <begin position="774"/>
        <end position="791"/>
    </location>
</feature>
<protein>
    <submittedName>
        <fullName evidence="2">Uncharacterized protein</fullName>
    </submittedName>
</protein>
<feature type="compositionally biased region" description="Basic residues" evidence="1">
    <location>
        <begin position="855"/>
        <end position="865"/>
    </location>
</feature>
<gene>
    <name evidence="2" type="ORF">AJ80_06877</name>
</gene>
<dbReference type="AlphaFoldDB" id="A0A2B7XTY4"/>
<dbReference type="OrthoDB" id="5407305at2759"/>
<feature type="compositionally biased region" description="Polar residues" evidence="1">
    <location>
        <begin position="377"/>
        <end position="388"/>
    </location>
</feature>
<feature type="region of interest" description="Disordered" evidence="1">
    <location>
        <begin position="599"/>
        <end position="628"/>
    </location>
</feature>
<feature type="compositionally biased region" description="Polar residues" evidence="1">
    <location>
        <begin position="488"/>
        <end position="503"/>
    </location>
</feature>
<feature type="compositionally biased region" description="Basic and acidic residues" evidence="1">
    <location>
        <begin position="957"/>
        <end position="966"/>
    </location>
</feature>
<feature type="compositionally biased region" description="Basic and acidic residues" evidence="1">
    <location>
        <begin position="407"/>
        <end position="431"/>
    </location>
</feature>
<feature type="compositionally biased region" description="Basic and acidic residues" evidence="1">
    <location>
        <begin position="836"/>
        <end position="854"/>
    </location>
</feature>
<evidence type="ECO:0000256" key="1">
    <source>
        <dbReference type="SAM" id="MobiDB-lite"/>
    </source>
</evidence>
<sequence length="1066" mass="115800">MVFGDCQLSLTLLKGSPQERPRTASRDGAGSASEIIPRRSLPRFMACPSPQQSYSYVPSRPVPFSVIQPPAPSTVKTVPGNRWKRRASAAMKRVDDIRSSHAPVRLVKRHPQQHEIVDASGEKDYKVLAVSKANGYQGLEEKSPLLSGKTVNTSAGDKPSTAPETKHPLPENVVPPQHMVSSKPAISLDKPLPLPPSPEKLLREPPTPDIGGAVNTKRTSKRHLTHIHIGTTERDSVLSPSKIPCSTGAIRSPGQYKELQSPRSTTQGSREIPQRLATPTKLVGGPSRLPIIANAFAAAKYQRATSINQSPQSPDRFSRGAPSAKNNPVLSPVPASSKLQSSPSKPVFNRFGRGNSLGMKNNTGARNSNPFRDRNRAVSSPVTPTPAYSASENKAFLFNFDTGNHQSESKANHARDGQDRALDESSPKRVGDAQITPHCDNSKSRIPRASPASPSPSPTDGGGTKAEGKTPKLSPNNRSSIPLPCRLIQTTDKGSDNSGTPSSKAGRMFERADSDTIYEEDGFEVSNSADTPSDDEEPFYDSLVDVGEMLANLKVDSDSDRSNTLLPDGSKLKQLSKTAPSLGPQLKIAPDAEQVIMGSGTKAVKESEAKSRRRSGSRKESRLSTDSLFSHIAPKRVVNSHSMSSLRRIASKPDVNTTVDKKVKKIKSTDVRSTIVEPSDDKAMKHNPADGAGIGQMKMVSTNPFFNQSPVSSPQLKSFRERYASMYGSPYASQDGDKEAAADKKGAKDSHTGLTHSDDPEKQKDANTPVKSTDNLDRAKGKKEPTPSKKESPRKRSLRNITAPEHSPRKHSRQHATGHTAASKSKLNHTASNDETDTHGPAENDQGEKPDPLHKRGRLHTSRHHATTEGPDKRKPSTTRGVLSNFRGLFMKPKGEAAKEPPTPEPQSASKRKDSEKARALRHSTLNVTTRQLARFDGRRSSSLSRIETRGRRRARSPSEHGTPVRETLRSAGLTDTAQVSSLTMEILDSARREENTSKKEKLIRLGKILIEAVNHSHDAEKAMLKAVQAAKEAEIACALAKENAMKMGQVARDWTLADRDDDPNF</sequence>
<feature type="region of interest" description="Disordered" evidence="1">
    <location>
        <begin position="140"/>
        <end position="173"/>
    </location>
</feature>
<dbReference type="STRING" id="1447883.A0A2B7XTY4"/>